<dbReference type="OrthoDB" id="7996662at2"/>
<keyword evidence="1" id="KW-0732">Signal</keyword>
<name>A0A179SF36_9HYPH</name>
<dbReference type="RefSeq" id="WP_053082462.1">
    <property type="nucleotide sequence ID" value="NZ_LWHQ01000010.1"/>
</dbReference>
<evidence type="ECO:0000313" key="2">
    <source>
        <dbReference type="EMBL" id="OAS26448.1"/>
    </source>
</evidence>
<accession>A0A179SF36</accession>
<reference evidence="2 3" key="1">
    <citation type="submission" date="2016-04" db="EMBL/GenBank/DDBJ databases">
        <authorList>
            <person name="Evans L.H."/>
            <person name="Alamgir A."/>
            <person name="Owens N."/>
            <person name="Weber N.D."/>
            <person name="Virtaneva K."/>
            <person name="Barbian K."/>
            <person name="Babar A."/>
            <person name="Rosenke K."/>
        </authorList>
    </citation>
    <scope>NUCLEOTIDE SEQUENCE [LARGE SCALE GENOMIC DNA]</scope>
    <source>
        <strain evidence="2 3">PMB02</strain>
    </source>
</reference>
<dbReference type="AlphaFoldDB" id="A0A179SF36"/>
<proteinExistence type="predicted"/>
<feature type="signal peptide" evidence="1">
    <location>
        <begin position="1"/>
        <end position="20"/>
    </location>
</feature>
<sequence length="121" mass="13451">MFLRSSLGSSIALVAWIAFGFTAQPHREQATPQDPVLLSGLEADLASRTCDGIRIDADRFRAFSSRTQLNHADFFQKTRSVRLQAALDELDTRLKRDRQGACAAIWVSYGPGSTLQLLRRA</sequence>
<feature type="chain" id="PRO_5008106026" description="Lysozyme inhibitor LprI N-terminal domain-containing protein" evidence="1">
    <location>
        <begin position="21"/>
        <end position="121"/>
    </location>
</feature>
<dbReference type="EMBL" id="LWHQ01000010">
    <property type="protein sequence ID" value="OAS26448.1"/>
    <property type="molecule type" value="Genomic_DNA"/>
</dbReference>
<organism evidence="2 3">
    <name type="scientific">Methylobacterium platani</name>
    <dbReference type="NCBI Taxonomy" id="427683"/>
    <lineage>
        <taxon>Bacteria</taxon>
        <taxon>Pseudomonadati</taxon>
        <taxon>Pseudomonadota</taxon>
        <taxon>Alphaproteobacteria</taxon>
        <taxon>Hyphomicrobiales</taxon>
        <taxon>Methylobacteriaceae</taxon>
        <taxon>Methylobacterium</taxon>
    </lineage>
</organism>
<evidence type="ECO:0008006" key="4">
    <source>
        <dbReference type="Google" id="ProtNLM"/>
    </source>
</evidence>
<dbReference type="Proteomes" id="UP000078316">
    <property type="component" value="Unassembled WGS sequence"/>
</dbReference>
<gene>
    <name evidence="2" type="ORF">A5481_05175</name>
</gene>
<evidence type="ECO:0000313" key="3">
    <source>
        <dbReference type="Proteomes" id="UP000078316"/>
    </source>
</evidence>
<comment type="caution">
    <text evidence="2">The sequence shown here is derived from an EMBL/GenBank/DDBJ whole genome shotgun (WGS) entry which is preliminary data.</text>
</comment>
<protein>
    <recommendedName>
        <fullName evidence="4">Lysozyme inhibitor LprI N-terminal domain-containing protein</fullName>
    </recommendedName>
</protein>
<evidence type="ECO:0000256" key="1">
    <source>
        <dbReference type="SAM" id="SignalP"/>
    </source>
</evidence>